<gene>
    <name evidence="1" type="ORF">CLV45_0800</name>
</gene>
<reference evidence="1 2" key="1">
    <citation type="submission" date="2017-11" db="EMBL/GenBank/DDBJ databases">
        <title>Genomic Encyclopedia of Archaeal and Bacterial Type Strains, Phase II (KMG-II): From Individual Species to Whole Genera.</title>
        <authorList>
            <person name="Goeker M."/>
        </authorList>
    </citation>
    <scope>NUCLEOTIDE SEQUENCE [LARGE SCALE GENOMIC DNA]</scope>
    <source>
        <strain evidence="1 2">DSM 11115</strain>
    </source>
</reference>
<protein>
    <submittedName>
        <fullName evidence="1">Uncharacterized protein</fullName>
    </submittedName>
</protein>
<organism evidence="1 2">
    <name type="scientific">Hymenobacter chitinivorans DSM 11115</name>
    <dbReference type="NCBI Taxonomy" id="1121954"/>
    <lineage>
        <taxon>Bacteria</taxon>
        <taxon>Pseudomonadati</taxon>
        <taxon>Bacteroidota</taxon>
        <taxon>Cytophagia</taxon>
        <taxon>Cytophagales</taxon>
        <taxon>Hymenobacteraceae</taxon>
        <taxon>Hymenobacter</taxon>
    </lineage>
</organism>
<name>A0A2M9BN57_9BACT</name>
<keyword evidence="2" id="KW-1185">Reference proteome</keyword>
<sequence length="261" mass="30001">MYVIRRHRRHLLFPPGLLALAFLLLLGCQVLRPWYGVLGPHYVLSLTLPARPVSDVIYPYPDIALFKQVRIGESEHSSQEQLELFSQLPYFRHWQDFTFTGEQVARGATAEKARLAFQAMRTDTTRAKGIRIRFTEQASYTSLVQILDWAQSATGDNYLLDIYQGPVTLYAFTNAYRPPAIDVDRLFPDGNAIIGCSLCNDFYPYSPPPASFWEQMKTWVTQCKLIWKQALLSSEWLASLSLLCAIMLTTMRKMARRWHTA</sequence>
<dbReference type="PROSITE" id="PS51257">
    <property type="entry name" value="PROKAR_LIPOPROTEIN"/>
    <property type="match status" value="1"/>
</dbReference>
<dbReference type="AlphaFoldDB" id="A0A2M9BN57"/>
<dbReference type="Proteomes" id="UP000228535">
    <property type="component" value="Unassembled WGS sequence"/>
</dbReference>
<comment type="caution">
    <text evidence="1">The sequence shown here is derived from an EMBL/GenBank/DDBJ whole genome shotgun (WGS) entry which is preliminary data.</text>
</comment>
<proteinExistence type="predicted"/>
<evidence type="ECO:0000313" key="2">
    <source>
        <dbReference type="Proteomes" id="UP000228535"/>
    </source>
</evidence>
<dbReference type="EMBL" id="PGFA01000001">
    <property type="protein sequence ID" value="PJJ59383.1"/>
    <property type="molecule type" value="Genomic_DNA"/>
</dbReference>
<accession>A0A2M9BN57</accession>
<evidence type="ECO:0000313" key="1">
    <source>
        <dbReference type="EMBL" id="PJJ59383.1"/>
    </source>
</evidence>